<dbReference type="Gene3D" id="1.20.1280.50">
    <property type="match status" value="1"/>
</dbReference>
<dbReference type="PANTHER" id="PTHR31111">
    <property type="entry name" value="BNAA05G37150D PROTEIN-RELATED"/>
    <property type="match status" value="1"/>
</dbReference>
<dbReference type="InterPro" id="IPR001810">
    <property type="entry name" value="F-box_dom"/>
</dbReference>
<dbReference type="KEGG" id="rsz:108846350"/>
<feature type="domain" description="F-box" evidence="2">
    <location>
        <begin position="5"/>
        <end position="44"/>
    </location>
</feature>
<dbReference type="InterPro" id="IPR036047">
    <property type="entry name" value="F-box-like_dom_sf"/>
</dbReference>
<feature type="compositionally biased region" description="Basic residues" evidence="1">
    <location>
        <begin position="405"/>
        <end position="417"/>
    </location>
</feature>
<evidence type="ECO:0000256" key="1">
    <source>
        <dbReference type="SAM" id="MobiDB-lite"/>
    </source>
</evidence>
<dbReference type="GeneID" id="108846350"/>
<evidence type="ECO:0000313" key="3">
    <source>
        <dbReference type="Proteomes" id="UP000504610"/>
    </source>
</evidence>
<gene>
    <name evidence="4" type="primary">LOC108846350</name>
</gene>
<dbReference type="Proteomes" id="UP000504610">
    <property type="component" value="Chromosome 1"/>
</dbReference>
<dbReference type="OrthoDB" id="1025923at2759"/>
<reference evidence="3" key="1">
    <citation type="journal article" date="2019" name="Database">
        <title>The radish genome database (RadishGD): an integrated information resource for radish genomics.</title>
        <authorList>
            <person name="Yu H.J."/>
            <person name="Baek S."/>
            <person name="Lee Y.J."/>
            <person name="Cho A."/>
            <person name="Mun J.H."/>
        </authorList>
    </citation>
    <scope>NUCLEOTIDE SEQUENCE [LARGE SCALE GENOMIC DNA]</scope>
    <source>
        <strain evidence="3">cv. WK10039</strain>
    </source>
</reference>
<dbReference type="RefSeq" id="XP_018475090.1">
    <property type="nucleotide sequence ID" value="XM_018619588.2"/>
</dbReference>
<proteinExistence type="predicted"/>
<reference evidence="4" key="2">
    <citation type="submission" date="2025-08" db="UniProtKB">
        <authorList>
            <consortium name="RefSeq"/>
        </authorList>
    </citation>
    <scope>IDENTIFICATION</scope>
    <source>
        <tissue evidence="4">Leaf</tissue>
    </source>
</reference>
<dbReference type="Pfam" id="PF08268">
    <property type="entry name" value="FBA_3"/>
    <property type="match status" value="1"/>
</dbReference>
<feature type="region of interest" description="Disordered" evidence="1">
    <location>
        <begin position="391"/>
        <end position="417"/>
    </location>
</feature>
<evidence type="ECO:0000313" key="4">
    <source>
        <dbReference type="RefSeq" id="XP_018475090.1"/>
    </source>
</evidence>
<dbReference type="NCBIfam" id="TIGR01640">
    <property type="entry name" value="F_box_assoc_1"/>
    <property type="match status" value="1"/>
</dbReference>
<dbReference type="PANTHER" id="PTHR31111:SF130">
    <property type="entry name" value="F-BOX ASSOCIATED UBIQUITINATION EFFECTOR FAMILY PROTEIN"/>
    <property type="match status" value="1"/>
</dbReference>
<dbReference type="SUPFAM" id="SSF81383">
    <property type="entry name" value="F-box domain"/>
    <property type="match status" value="1"/>
</dbReference>
<dbReference type="InterPro" id="IPR017451">
    <property type="entry name" value="F-box-assoc_interact_dom"/>
</dbReference>
<keyword evidence="3" id="KW-1185">Reference proteome</keyword>
<dbReference type="Pfam" id="PF00646">
    <property type="entry name" value="F-box"/>
    <property type="match status" value="1"/>
</dbReference>
<organism evidence="3 4">
    <name type="scientific">Raphanus sativus</name>
    <name type="common">Radish</name>
    <name type="synonym">Raphanus raphanistrum var. sativus</name>
    <dbReference type="NCBI Taxonomy" id="3726"/>
    <lineage>
        <taxon>Eukaryota</taxon>
        <taxon>Viridiplantae</taxon>
        <taxon>Streptophyta</taxon>
        <taxon>Embryophyta</taxon>
        <taxon>Tracheophyta</taxon>
        <taxon>Spermatophyta</taxon>
        <taxon>Magnoliopsida</taxon>
        <taxon>eudicotyledons</taxon>
        <taxon>Gunneridae</taxon>
        <taxon>Pentapetalae</taxon>
        <taxon>rosids</taxon>
        <taxon>malvids</taxon>
        <taxon>Brassicales</taxon>
        <taxon>Brassicaceae</taxon>
        <taxon>Brassiceae</taxon>
        <taxon>Raphanus</taxon>
    </lineage>
</organism>
<dbReference type="InterPro" id="IPR013187">
    <property type="entry name" value="F-box-assoc_dom_typ3"/>
</dbReference>
<name>A0A6J0MRI5_RAPSA</name>
<sequence>MINSITDDLILEIFSRLPAKSITRFHCVSKLWRSILCGQFFTDLFLTRSSARPRLLFAAHGTGELEWHFFSSPQPRNPYDKSSLEVADSYMTWSHDMWHNFGGYASGLVYSRRDICTSIYVQMFPKTLHVICNPSTGEYVYLPQLQSYRIQESFLGFDPIDKQFKVLSIVNSRSVDENRVLTLGTGEEMMTWRKIKTPVAHKPCRPSSPKRICINGVLYYLAKSKTTGDEDSYVIVSFDVRSEKFNFIEAKKGECNNLINYKGKLGGITLTLTCSLSMWILEDAEKHEWSEYSYTLPRNVFGPVGCDVSVVGVIDTGEIVLSMDYAIRGKPFYVFYFHPERNSLQRVEIQGFENPGRVFVFVDHVEDLNLNVAKFLKSRISAPSVKNKSYVRERDMDMRRGNGVSRKKKQRKRSRRQ</sequence>
<accession>A0A6J0MRI5</accession>
<dbReference type="AlphaFoldDB" id="A0A6J0MRI5"/>
<feature type="compositionally biased region" description="Basic and acidic residues" evidence="1">
    <location>
        <begin position="391"/>
        <end position="400"/>
    </location>
</feature>
<protein>
    <submittedName>
        <fullName evidence="4">F-box protein At1g30925</fullName>
    </submittedName>
</protein>
<dbReference type="SMART" id="SM00256">
    <property type="entry name" value="FBOX"/>
    <property type="match status" value="1"/>
</dbReference>
<evidence type="ECO:0000259" key="2">
    <source>
        <dbReference type="SMART" id="SM00256"/>
    </source>
</evidence>